<dbReference type="InterPro" id="IPR011989">
    <property type="entry name" value="ARM-like"/>
</dbReference>
<dbReference type="PROSITE" id="PS50176">
    <property type="entry name" value="ARM_REPEAT"/>
    <property type="match status" value="3"/>
</dbReference>
<dbReference type="PANTHER" id="PTHR23315:SF7">
    <property type="entry name" value="U-BOX DOMAIN-CONTAINING PROTEIN 4"/>
    <property type="match status" value="1"/>
</dbReference>
<sequence length="454" mass="47532">MGATPSVAKLVENLTSESSDEQETAVQELCSIAVRSERREFLAKKDVIPPLVKLLASGSPKARELSAATLSHLALHAPNHKRIADADAVRPLVDLLRSGTPKQQGAAAVALINLSKRSPCNQDAVGECGAIPLLVNLLRDGVPRVQEWACVALGNLALQHSANQQRVAEAGAIPQLISTFDTISQHATASSWLPFASTCSRRSSSLNPTVSASDQGGAHTPEAVSFFLKALSSVVYNCPANQLLFCEAGGVEAMLKVITTNEVEVLSALCNVVGTASTNGAVVSAGAIPVFVRVVTRGNQQTKAIAAGLLGSLAAESQDCRSWIAEQGGIRPLVELAKNGCTEGKLRAVMALCVLAEGDQENKSEIGTVGGIPVLIRLQNDKLPQMKMWSMRALSNLATDHKENDERIVAAGGTVLPSLGGMKITAVPDDAVASVDPLKRNSAGTQVNKHEASS</sequence>
<dbReference type="SUPFAM" id="SSF48371">
    <property type="entry name" value="ARM repeat"/>
    <property type="match status" value="1"/>
</dbReference>
<gene>
    <name evidence="2" type="ORF">NSCI0253_LOCUS31802</name>
</gene>
<protein>
    <recommendedName>
        <fullName evidence="3">Armadillo repeat-containing protein 8</fullName>
    </recommendedName>
</protein>
<evidence type="ECO:0000256" key="1">
    <source>
        <dbReference type="PROSITE-ProRule" id="PRU00259"/>
    </source>
</evidence>
<proteinExistence type="predicted"/>
<dbReference type="Pfam" id="PF00514">
    <property type="entry name" value="Arm"/>
    <property type="match status" value="2"/>
</dbReference>
<dbReference type="InterPro" id="IPR016024">
    <property type="entry name" value="ARM-type_fold"/>
</dbReference>
<evidence type="ECO:0008006" key="3">
    <source>
        <dbReference type="Google" id="ProtNLM"/>
    </source>
</evidence>
<dbReference type="AlphaFoldDB" id="A0A7S1AKS0"/>
<organism evidence="2">
    <name type="scientific">Noctiluca scintillans</name>
    <name type="common">Sea sparkle</name>
    <name type="synonym">Red tide dinoflagellate</name>
    <dbReference type="NCBI Taxonomy" id="2966"/>
    <lineage>
        <taxon>Eukaryota</taxon>
        <taxon>Sar</taxon>
        <taxon>Alveolata</taxon>
        <taxon>Dinophyceae</taxon>
        <taxon>Noctilucales</taxon>
        <taxon>Noctilucaceae</taxon>
        <taxon>Noctiluca</taxon>
    </lineage>
</organism>
<feature type="repeat" description="ARM" evidence="1">
    <location>
        <begin position="370"/>
        <end position="412"/>
    </location>
</feature>
<dbReference type="EMBL" id="HBFQ01044870">
    <property type="protein sequence ID" value="CAD8857450.1"/>
    <property type="molecule type" value="Transcribed_RNA"/>
</dbReference>
<name>A0A7S1AKS0_NOCSC</name>
<dbReference type="InterPro" id="IPR000225">
    <property type="entry name" value="Armadillo"/>
</dbReference>
<dbReference type="SMART" id="SM00185">
    <property type="entry name" value="ARM"/>
    <property type="match status" value="7"/>
</dbReference>
<reference evidence="2" key="1">
    <citation type="submission" date="2021-01" db="EMBL/GenBank/DDBJ databases">
        <authorList>
            <person name="Corre E."/>
            <person name="Pelletier E."/>
            <person name="Niang G."/>
            <person name="Scheremetjew M."/>
            <person name="Finn R."/>
            <person name="Kale V."/>
            <person name="Holt S."/>
            <person name="Cochrane G."/>
            <person name="Meng A."/>
            <person name="Brown T."/>
            <person name="Cohen L."/>
        </authorList>
    </citation>
    <scope>NUCLEOTIDE SEQUENCE</scope>
</reference>
<feature type="repeat" description="ARM" evidence="1">
    <location>
        <begin position="129"/>
        <end position="171"/>
    </location>
</feature>
<evidence type="ECO:0000313" key="2">
    <source>
        <dbReference type="EMBL" id="CAD8857450.1"/>
    </source>
</evidence>
<dbReference type="PANTHER" id="PTHR23315">
    <property type="entry name" value="U BOX DOMAIN-CONTAINING"/>
    <property type="match status" value="1"/>
</dbReference>
<accession>A0A7S1AKS0</accession>
<dbReference type="Gene3D" id="1.25.10.10">
    <property type="entry name" value="Leucine-rich Repeat Variant"/>
    <property type="match status" value="4"/>
</dbReference>
<feature type="repeat" description="ARM" evidence="1">
    <location>
        <begin position="46"/>
        <end position="88"/>
    </location>
</feature>